<dbReference type="Proteomes" id="UP000051581">
    <property type="component" value="Unassembled WGS sequence"/>
</dbReference>
<evidence type="ECO:0000256" key="6">
    <source>
        <dbReference type="ARBA" id="ARBA00023136"/>
    </source>
</evidence>
<evidence type="ECO:0000259" key="8">
    <source>
        <dbReference type="PROSITE" id="PS50928"/>
    </source>
</evidence>
<dbReference type="PANTHER" id="PTHR30614">
    <property type="entry name" value="MEMBRANE COMPONENT OF AMINO ACID ABC TRANSPORTER"/>
    <property type="match status" value="1"/>
</dbReference>
<reference evidence="9 10" key="1">
    <citation type="journal article" date="2015" name="Genome Announc.">
        <title>Expanding the biotechnology potential of lactobacilli through comparative genomics of 213 strains and associated genera.</title>
        <authorList>
            <person name="Sun Z."/>
            <person name="Harris H.M."/>
            <person name="McCann A."/>
            <person name="Guo C."/>
            <person name="Argimon S."/>
            <person name="Zhang W."/>
            <person name="Yang X."/>
            <person name="Jeffery I.B."/>
            <person name="Cooney J.C."/>
            <person name="Kagawa T.F."/>
            <person name="Liu W."/>
            <person name="Song Y."/>
            <person name="Salvetti E."/>
            <person name="Wrobel A."/>
            <person name="Rasinkangas P."/>
            <person name="Parkhill J."/>
            <person name="Rea M.C."/>
            <person name="O'Sullivan O."/>
            <person name="Ritari J."/>
            <person name="Douillard F.P."/>
            <person name="Paul Ross R."/>
            <person name="Yang R."/>
            <person name="Briner A.E."/>
            <person name="Felis G.E."/>
            <person name="de Vos W.M."/>
            <person name="Barrangou R."/>
            <person name="Klaenhammer T.R."/>
            <person name="Caufield P.W."/>
            <person name="Cui Y."/>
            <person name="Zhang H."/>
            <person name="O'Toole P.W."/>
        </authorList>
    </citation>
    <scope>NUCLEOTIDE SEQUENCE [LARGE SCALE GENOMIC DNA]</scope>
    <source>
        <strain evidence="9 10">DSM 19904</strain>
    </source>
</reference>
<name>A0A0R1L2J8_9LACO</name>
<feature type="transmembrane region" description="Helical" evidence="7">
    <location>
        <begin position="195"/>
        <end position="216"/>
    </location>
</feature>
<comment type="subcellular location">
    <subcellularLocation>
        <location evidence="1 7">Cell membrane</location>
        <topology evidence="1 7">Multi-pass membrane protein</topology>
    </subcellularLocation>
</comment>
<gene>
    <name evidence="9" type="ORF">FD17_GL001364</name>
</gene>
<dbReference type="NCBIfam" id="TIGR01726">
    <property type="entry name" value="HEQRo_perm_3TM"/>
    <property type="match status" value="1"/>
</dbReference>
<keyword evidence="2 7" id="KW-0813">Transport</keyword>
<dbReference type="AlphaFoldDB" id="A0A0R1L2J8"/>
<evidence type="ECO:0000313" key="10">
    <source>
        <dbReference type="Proteomes" id="UP000051581"/>
    </source>
</evidence>
<dbReference type="InterPro" id="IPR010065">
    <property type="entry name" value="AA_ABC_transptr_permease_3TM"/>
</dbReference>
<keyword evidence="5 7" id="KW-1133">Transmembrane helix</keyword>
<sequence>MDHSGISVLFEGTNFQRLLGGLWVTVRIAAVALIIGLILGVILGVLRTFKNRPLRIILRLYLEFFRVVPTVVLLFLFYYILPREMNFNLPGDQLATLVFALWVAAEMSDIVRGALISVPQHQKESGKAIGLNRYQLYRYVLIPQAISLEIPATINLATRVIKTTSLLLLISVMDVINIGQQIIEANNHTHPTGVFWVYGLIFLFYFLIDYPLSWWAKRLEKKRLERANG</sequence>
<feature type="transmembrane region" description="Helical" evidence="7">
    <location>
        <begin position="93"/>
        <end position="115"/>
    </location>
</feature>
<dbReference type="InterPro" id="IPR043429">
    <property type="entry name" value="ArtM/GltK/GlnP/TcyL/YhdX-like"/>
</dbReference>
<protein>
    <submittedName>
        <fullName evidence="9">Polar amino acid ABC transporter inner membrane subunit</fullName>
    </submittedName>
</protein>
<evidence type="ECO:0000256" key="7">
    <source>
        <dbReference type="RuleBase" id="RU363032"/>
    </source>
</evidence>
<feature type="transmembrane region" description="Helical" evidence="7">
    <location>
        <begin position="58"/>
        <end position="81"/>
    </location>
</feature>
<keyword evidence="3" id="KW-1003">Cell membrane</keyword>
<feature type="domain" description="ABC transmembrane type-1" evidence="8">
    <location>
        <begin position="22"/>
        <end position="213"/>
    </location>
</feature>
<keyword evidence="4 7" id="KW-0812">Transmembrane</keyword>
<dbReference type="OrthoDB" id="92598at2"/>
<dbReference type="InterPro" id="IPR000515">
    <property type="entry name" value="MetI-like"/>
</dbReference>
<dbReference type="PANTHER" id="PTHR30614:SF36">
    <property type="entry name" value="ABC TRANSPORTER MEMBRANE-SPANNING PERMEASE-GLUTAMINE TRANSPORT"/>
    <property type="match status" value="1"/>
</dbReference>
<evidence type="ECO:0000256" key="2">
    <source>
        <dbReference type="ARBA" id="ARBA00022448"/>
    </source>
</evidence>
<accession>A0A0R1L2J8</accession>
<dbReference type="GO" id="GO:0006865">
    <property type="term" value="P:amino acid transport"/>
    <property type="evidence" value="ECO:0007669"/>
    <property type="project" value="TreeGrafter"/>
</dbReference>
<comment type="caution">
    <text evidence="9">The sequence shown here is derived from an EMBL/GenBank/DDBJ whole genome shotgun (WGS) entry which is preliminary data.</text>
</comment>
<evidence type="ECO:0000313" key="9">
    <source>
        <dbReference type="EMBL" id="KRK87284.1"/>
    </source>
</evidence>
<dbReference type="Gene3D" id="1.10.3720.10">
    <property type="entry name" value="MetI-like"/>
    <property type="match status" value="1"/>
</dbReference>
<evidence type="ECO:0000256" key="4">
    <source>
        <dbReference type="ARBA" id="ARBA00022692"/>
    </source>
</evidence>
<feature type="transmembrane region" description="Helical" evidence="7">
    <location>
        <begin position="20"/>
        <end position="46"/>
    </location>
</feature>
<dbReference type="InterPro" id="IPR035906">
    <property type="entry name" value="MetI-like_sf"/>
</dbReference>
<dbReference type="SUPFAM" id="SSF161098">
    <property type="entry name" value="MetI-like"/>
    <property type="match status" value="1"/>
</dbReference>
<dbReference type="GO" id="GO:0043190">
    <property type="term" value="C:ATP-binding cassette (ABC) transporter complex"/>
    <property type="evidence" value="ECO:0007669"/>
    <property type="project" value="InterPro"/>
</dbReference>
<keyword evidence="6 7" id="KW-0472">Membrane</keyword>
<proteinExistence type="inferred from homology"/>
<evidence type="ECO:0000256" key="3">
    <source>
        <dbReference type="ARBA" id="ARBA00022475"/>
    </source>
</evidence>
<dbReference type="EMBL" id="AZEA01000023">
    <property type="protein sequence ID" value="KRK87284.1"/>
    <property type="molecule type" value="Genomic_DNA"/>
</dbReference>
<dbReference type="Pfam" id="PF00528">
    <property type="entry name" value="BPD_transp_1"/>
    <property type="match status" value="1"/>
</dbReference>
<dbReference type="CDD" id="cd06261">
    <property type="entry name" value="TM_PBP2"/>
    <property type="match status" value="1"/>
</dbReference>
<evidence type="ECO:0000256" key="5">
    <source>
        <dbReference type="ARBA" id="ARBA00022989"/>
    </source>
</evidence>
<dbReference type="PROSITE" id="PS50928">
    <property type="entry name" value="ABC_TM1"/>
    <property type="match status" value="1"/>
</dbReference>
<evidence type="ECO:0000256" key="1">
    <source>
        <dbReference type="ARBA" id="ARBA00004651"/>
    </source>
</evidence>
<comment type="similarity">
    <text evidence="7">Belongs to the binding-protein-dependent transport system permease family.</text>
</comment>
<keyword evidence="10" id="KW-1185">Reference proteome</keyword>
<organism evidence="9 10">
    <name type="scientific">Lentilactobacillus sunkii DSM 19904</name>
    <dbReference type="NCBI Taxonomy" id="1423808"/>
    <lineage>
        <taxon>Bacteria</taxon>
        <taxon>Bacillati</taxon>
        <taxon>Bacillota</taxon>
        <taxon>Bacilli</taxon>
        <taxon>Lactobacillales</taxon>
        <taxon>Lactobacillaceae</taxon>
        <taxon>Lentilactobacillus</taxon>
    </lineage>
</organism>
<dbReference type="PATRIC" id="fig|1423808.3.peg.1377"/>
<dbReference type="GO" id="GO:0022857">
    <property type="term" value="F:transmembrane transporter activity"/>
    <property type="evidence" value="ECO:0007669"/>
    <property type="project" value="InterPro"/>
</dbReference>
<dbReference type="RefSeq" id="WP_057826179.1">
    <property type="nucleotide sequence ID" value="NZ_AZEA01000023.1"/>
</dbReference>